<evidence type="ECO:0000313" key="1">
    <source>
        <dbReference type="EMBL" id="MDP2566088.1"/>
    </source>
</evidence>
<dbReference type="RefSeq" id="WP_286888311.1">
    <property type="nucleotide sequence ID" value="NZ_JAUYVT010000016.1"/>
</dbReference>
<sequence length="97" mass="10844">MLNSFPQLMVIYNELEIVRNQQEQNECLHGVASSELTNVRVLNKQGQYLNLQGQPCLALTEEQLAHLVTAYLLNEGHCCLGKIKTLSTSQAFDLLGL</sequence>
<gene>
    <name evidence="1" type="ORF">Q8W34_15685</name>
</gene>
<name>A0ABT9FH68_9GAMM</name>
<protein>
    <recommendedName>
        <fullName evidence="3">Orphan protein</fullName>
    </recommendedName>
</protein>
<dbReference type="Gene3D" id="1.10.8.650">
    <property type="entry name" value="Uncharacterised protein PF13642 yp_926445, C-terminal domain"/>
    <property type="match status" value="1"/>
</dbReference>
<evidence type="ECO:0000313" key="2">
    <source>
        <dbReference type="Proteomes" id="UP001177212"/>
    </source>
</evidence>
<accession>A0ABT9FH68</accession>
<organism evidence="1 2">
    <name type="scientific">Pseudoalteromonas marina</name>
    <dbReference type="NCBI Taxonomy" id="267375"/>
    <lineage>
        <taxon>Bacteria</taxon>
        <taxon>Pseudomonadati</taxon>
        <taxon>Pseudomonadota</taxon>
        <taxon>Gammaproteobacteria</taxon>
        <taxon>Alteromonadales</taxon>
        <taxon>Pseudoalteromonadaceae</taxon>
        <taxon>Pseudoalteromonas</taxon>
    </lineage>
</organism>
<reference evidence="1" key="1">
    <citation type="submission" date="2023-07" db="EMBL/GenBank/DDBJ databases">
        <title>Genome content predicts the carbon catabolic preferences of heterotrophic bacteria.</title>
        <authorList>
            <person name="Gralka M."/>
        </authorList>
    </citation>
    <scope>NUCLEOTIDE SEQUENCE</scope>
    <source>
        <strain evidence="1">4G09</strain>
    </source>
</reference>
<dbReference type="EMBL" id="JAUYVT010000016">
    <property type="protein sequence ID" value="MDP2566088.1"/>
    <property type="molecule type" value="Genomic_DNA"/>
</dbReference>
<dbReference type="Proteomes" id="UP001177212">
    <property type="component" value="Unassembled WGS sequence"/>
</dbReference>
<comment type="caution">
    <text evidence="1">The sequence shown here is derived from an EMBL/GenBank/DDBJ whole genome shotgun (WGS) entry which is preliminary data.</text>
</comment>
<keyword evidence="2" id="KW-1185">Reference proteome</keyword>
<evidence type="ECO:0008006" key="3">
    <source>
        <dbReference type="Google" id="ProtNLM"/>
    </source>
</evidence>
<proteinExistence type="predicted"/>